<evidence type="ECO:0000256" key="9">
    <source>
        <dbReference type="ARBA" id="ARBA00023315"/>
    </source>
</evidence>
<name>A0A239V9I6_9MICO</name>
<dbReference type="PANTHER" id="PTHR42811">
    <property type="entry name" value="SERINE ACETYLTRANSFERASE"/>
    <property type="match status" value="1"/>
</dbReference>
<dbReference type="GeneID" id="63458782"/>
<gene>
    <name evidence="12" type="primary">cysE_1</name>
    <name evidence="12" type="ORF">SAMEA4475696_00500</name>
</gene>
<dbReference type="NCBIfam" id="NF041874">
    <property type="entry name" value="EPS_EpsC"/>
    <property type="match status" value="1"/>
</dbReference>
<dbReference type="Pfam" id="PF00132">
    <property type="entry name" value="Hexapep"/>
    <property type="match status" value="1"/>
</dbReference>
<dbReference type="SUPFAM" id="SSF51161">
    <property type="entry name" value="Trimeric LpxA-like enzymes"/>
    <property type="match status" value="1"/>
</dbReference>
<evidence type="ECO:0000256" key="4">
    <source>
        <dbReference type="ARBA" id="ARBA00018522"/>
    </source>
</evidence>
<dbReference type="FunFam" id="2.160.10.10:FF:000002">
    <property type="entry name" value="Serine acetyltransferase"/>
    <property type="match status" value="1"/>
</dbReference>
<dbReference type="EC" id="2.3.1.30" evidence="3"/>
<sequence>MKLVADELVWERIRAEAAADATAEPALAGFLHNCVLRHDSLEAALTHLLATKLENTAMTALVLRDLISTALAQGPGLVEAVLADLQAVMSRDPAARGYSAPLLYFKGFHAVQAYRVAHFYWVEGRTAFALYLQNRISEVFAVDIHPGARIGKGVMFDHATSVVIGETAVVEDDFSMLHEVTLGGTGKEGGDRHPKIGRGVMIGAGAKVLGNIRVGEGAKIGAGSVVLQEVAPHTTVAGVPARPVSFPPSAFPALDMDQFFGEVPQVEAASEKVYELIEQASEDPAEKP</sequence>
<keyword evidence="13" id="KW-1185">Reference proteome</keyword>
<evidence type="ECO:0000259" key="11">
    <source>
        <dbReference type="SMART" id="SM00971"/>
    </source>
</evidence>
<dbReference type="PROSITE" id="PS00101">
    <property type="entry name" value="HEXAPEP_TRANSFERASES"/>
    <property type="match status" value="1"/>
</dbReference>
<comment type="pathway">
    <text evidence="1">Amino-acid biosynthesis; L-cysteine biosynthesis; L-cysteine from L-serine: step 1/2.</text>
</comment>
<dbReference type="SMART" id="SM00971">
    <property type="entry name" value="SATase_N"/>
    <property type="match status" value="1"/>
</dbReference>
<accession>A0A239V9I6</accession>
<comment type="similarity">
    <text evidence="2">Belongs to the transferase hexapeptide repeat family.</text>
</comment>
<evidence type="ECO:0000313" key="12">
    <source>
        <dbReference type="EMBL" id="SNV18619.1"/>
    </source>
</evidence>
<dbReference type="Proteomes" id="UP000242637">
    <property type="component" value="Chromosome 1"/>
</dbReference>
<dbReference type="NCBIfam" id="TIGR01172">
    <property type="entry name" value="cysE"/>
    <property type="match status" value="1"/>
</dbReference>
<dbReference type="InterPro" id="IPR045304">
    <property type="entry name" value="LbH_SAT"/>
</dbReference>
<evidence type="ECO:0000256" key="5">
    <source>
        <dbReference type="ARBA" id="ARBA00022605"/>
    </source>
</evidence>
<dbReference type="GO" id="GO:0009001">
    <property type="term" value="F:serine O-acetyltransferase activity"/>
    <property type="evidence" value="ECO:0007669"/>
    <property type="project" value="UniProtKB-EC"/>
</dbReference>
<evidence type="ECO:0000256" key="10">
    <source>
        <dbReference type="ARBA" id="ARBA00049486"/>
    </source>
</evidence>
<dbReference type="InterPro" id="IPR053376">
    <property type="entry name" value="Serine_acetyltransferase"/>
</dbReference>
<comment type="catalytic activity">
    <reaction evidence="10">
        <text>L-serine + acetyl-CoA = O-acetyl-L-serine + CoA</text>
        <dbReference type="Rhea" id="RHEA:24560"/>
        <dbReference type="ChEBI" id="CHEBI:33384"/>
        <dbReference type="ChEBI" id="CHEBI:57287"/>
        <dbReference type="ChEBI" id="CHEBI:57288"/>
        <dbReference type="ChEBI" id="CHEBI:58340"/>
        <dbReference type="EC" id="2.3.1.30"/>
    </reaction>
</comment>
<dbReference type="InterPro" id="IPR018357">
    <property type="entry name" value="Hexapep_transf_CS"/>
</dbReference>
<evidence type="ECO:0000256" key="2">
    <source>
        <dbReference type="ARBA" id="ARBA00007274"/>
    </source>
</evidence>
<dbReference type="AlphaFoldDB" id="A0A239V9I6"/>
<dbReference type="RefSeq" id="WP_084441165.1">
    <property type="nucleotide sequence ID" value="NZ_JAAFNI010000001.1"/>
</dbReference>
<dbReference type="OrthoDB" id="9801456at2"/>
<evidence type="ECO:0000256" key="8">
    <source>
        <dbReference type="ARBA" id="ARBA00023192"/>
    </source>
</evidence>
<feature type="domain" description="Serine acetyltransferase N-terminal" evidence="11">
    <location>
        <begin position="9"/>
        <end position="113"/>
    </location>
</feature>
<keyword evidence="9 12" id="KW-0012">Acyltransferase</keyword>
<evidence type="ECO:0000256" key="1">
    <source>
        <dbReference type="ARBA" id="ARBA00004876"/>
    </source>
</evidence>
<dbReference type="InterPro" id="IPR010493">
    <property type="entry name" value="Ser_AcTrfase_N"/>
</dbReference>
<dbReference type="UniPathway" id="UPA00136">
    <property type="reaction ID" value="UER00199"/>
</dbReference>
<evidence type="ECO:0000313" key="13">
    <source>
        <dbReference type="Proteomes" id="UP000242637"/>
    </source>
</evidence>
<keyword evidence="5" id="KW-0028">Amino-acid biosynthesis</keyword>
<organism evidence="12 13">
    <name type="scientific">Dermatophilus congolensis</name>
    <dbReference type="NCBI Taxonomy" id="1863"/>
    <lineage>
        <taxon>Bacteria</taxon>
        <taxon>Bacillati</taxon>
        <taxon>Actinomycetota</taxon>
        <taxon>Actinomycetes</taxon>
        <taxon>Micrococcales</taxon>
        <taxon>Dermatophilaceae</taxon>
        <taxon>Dermatophilus</taxon>
    </lineage>
</organism>
<evidence type="ECO:0000256" key="7">
    <source>
        <dbReference type="ARBA" id="ARBA00022737"/>
    </source>
</evidence>
<dbReference type="Gene3D" id="1.10.3130.10">
    <property type="entry name" value="serine acetyltransferase, domain 1"/>
    <property type="match status" value="1"/>
</dbReference>
<evidence type="ECO:0000256" key="6">
    <source>
        <dbReference type="ARBA" id="ARBA00022679"/>
    </source>
</evidence>
<dbReference type="STRING" id="1121387.GCA_000429885_01602"/>
<dbReference type="InterPro" id="IPR011004">
    <property type="entry name" value="Trimer_LpxA-like_sf"/>
</dbReference>
<dbReference type="Pfam" id="PF06426">
    <property type="entry name" value="SATase_N"/>
    <property type="match status" value="1"/>
</dbReference>
<keyword evidence="6 12" id="KW-0808">Transferase</keyword>
<dbReference type="GO" id="GO:0005737">
    <property type="term" value="C:cytoplasm"/>
    <property type="evidence" value="ECO:0007669"/>
    <property type="project" value="InterPro"/>
</dbReference>
<dbReference type="CDD" id="cd03354">
    <property type="entry name" value="LbH_SAT"/>
    <property type="match status" value="1"/>
</dbReference>
<dbReference type="GO" id="GO:0006535">
    <property type="term" value="P:cysteine biosynthetic process from serine"/>
    <property type="evidence" value="ECO:0007669"/>
    <property type="project" value="InterPro"/>
</dbReference>
<evidence type="ECO:0000256" key="3">
    <source>
        <dbReference type="ARBA" id="ARBA00013266"/>
    </source>
</evidence>
<dbReference type="InterPro" id="IPR042122">
    <property type="entry name" value="Ser_AcTrfase_N_sf"/>
</dbReference>
<dbReference type="InterPro" id="IPR001451">
    <property type="entry name" value="Hexapep"/>
</dbReference>
<reference evidence="12 13" key="1">
    <citation type="submission" date="2017-06" db="EMBL/GenBank/DDBJ databases">
        <authorList>
            <consortium name="Pathogen Informatics"/>
        </authorList>
    </citation>
    <scope>NUCLEOTIDE SEQUENCE [LARGE SCALE GENOMIC DNA]</scope>
    <source>
        <strain evidence="12 13">NCTC13039</strain>
    </source>
</reference>
<dbReference type="InterPro" id="IPR005881">
    <property type="entry name" value="Ser_O-AcTrfase"/>
</dbReference>
<dbReference type="KEGG" id="dco:SAMEA4475696_0500"/>
<proteinExistence type="inferred from homology"/>
<dbReference type="EMBL" id="LT906453">
    <property type="protein sequence ID" value="SNV18619.1"/>
    <property type="molecule type" value="Genomic_DNA"/>
</dbReference>
<keyword evidence="8" id="KW-0198">Cysteine biosynthesis</keyword>
<dbReference type="Gene3D" id="2.160.10.10">
    <property type="entry name" value="Hexapeptide repeat proteins"/>
    <property type="match status" value="1"/>
</dbReference>
<protein>
    <recommendedName>
        <fullName evidence="4">Serine acetyltransferase</fullName>
        <ecNumber evidence="3">2.3.1.30</ecNumber>
    </recommendedName>
</protein>
<keyword evidence="7" id="KW-0677">Repeat</keyword>